<proteinExistence type="predicted"/>
<name>A0A0U1ZIB5_9HYME</name>
<accession>A0A0U1ZIB5</accession>
<reference evidence="1" key="1">
    <citation type="journal article" date="2015" name="Sci. Adv.">
        <title>Recurrent DNA virus domestication leading to different parasite virulence strategies.</title>
        <authorList>
            <person name="Pichon A."/>
            <person name="Bezier A."/>
            <person name="Urbach S."/>
            <person name="Aury J.M."/>
            <person name="Jouan V."/>
            <person name="Ravallec M."/>
            <person name="Guy J."/>
            <person name="Cousserans F."/>
            <person name="Theze J."/>
            <person name="Gauthier J."/>
            <person name="Demettre E."/>
            <person name="Schmieder S."/>
            <person name="Wurmser F."/>
            <person name="Sibut V."/>
            <person name="Poirie M."/>
            <person name="Colinet D."/>
            <person name="da Silva C."/>
            <person name="Couloux A."/>
            <person name="Barbe V."/>
            <person name="Drezen J.M."/>
            <person name="Volkoff A.N."/>
        </authorList>
    </citation>
    <scope>NUCLEOTIDE SEQUENCE</scope>
</reference>
<evidence type="ECO:0000313" key="1">
    <source>
        <dbReference type="EMBL" id="AJZ73116.1"/>
    </source>
</evidence>
<dbReference type="AlphaFoldDB" id="A0A0U1ZIB5"/>
<sequence>MAREYFDESLFVDGSSVLNSDEVGVSNDADQFLVEKYGIPTSTVCSDKISINPPVPCGGINIYTMNKRNKETRQTYRFRQINVSDALESEPIEIAELKDSKIALDVNPNISSLECAIMTKYFAVHNDIVITHGLYRLIEPHFQDGRAWFLTEGLEDTIVQNSLGELIKNKEILNVPNVSYFGPAIDLY</sequence>
<organism evidence="1">
    <name type="scientific">Venturia canescens</name>
    <dbReference type="NCBI Taxonomy" id="32260"/>
    <lineage>
        <taxon>Eukaryota</taxon>
        <taxon>Metazoa</taxon>
        <taxon>Ecdysozoa</taxon>
        <taxon>Arthropoda</taxon>
        <taxon>Hexapoda</taxon>
        <taxon>Insecta</taxon>
        <taxon>Pterygota</taxon>
        <taxon>Neoptera</taxon>
        <taxon>Endopterygota</taxon>
        <taxon>Hymenoptera</taxon>
        <taxon>Apocrita</taxon>
        <taxon>Ichneumonoidea</taxon>
        <taxon>Ichneumonidae</taxon>
        <taxon>Campopleginae</taxon>
        <taxon>Dusona group</taxon>
        <taxon>Venturia</taxon>
    </lineage>
</organism>
<protein>
    <submittedName>
        <fullName evidence="1">Uncharacterized protein</fullName>
    </submittedName>
</protein>
<dbReference type="GeneID" id="122408207"/>
<dbReference type="EMBL" id="KP972597">
    <property type="protein sequence ID" value="AJZ73116.1"/>
    <property type="molecule type" value="Genomic_DNA"/>
</dbReference>
<dbReference type="RefSeq" id="NP_001401539.1">
    <property type="nucleotide sequence ID" value="NM_001414610.1"/>
</dbReference>